<dbReference type="AlphaFoldDB" id="A0AAN1NU45"/>
<evidence type="ECO:0000256" key="1">
    <source>
        <dbReference type="SAM" id="Phobius"/>
    </source>
</evidence>
<keyword evidence="1" id="KW-0812">Transmembrane</keyword>
<keyword evidence="1" id="KW-1133">Transmembrane helix</keyword>
<keyword evidence="1" id="KW-0472">Membrane</keyword>
<gene>
    <name evidence="2" type="ORF">C9381_07230</name>
</gene>
<reference evidence="2 3" key="1">
    <citation type="journal article" date="2018" name="Int J Genomics">
        <title>Comparative Genomics Analysis of Plasmid pPV989-94 from a Clinical Isolate of Pantoea vagans PV989.</title>
        <authorList>
            <person name="Xu L."/>
            <person name="Yin M."/>
            <person name="Zhu T."/>
            <person name="Lu J."/>
            <person name="Bao Q."/>
        </authorList>
    </citation>
    <scope>NUCLEOTIDE SEQUENCE [LARGE SCALE GENOMIC DNA]</scope>
    <source>
        <strain evidence="2 3">PV989</strain>
    </source>
</reference>
<sequence length="176" mass="19756">MRGENEIVKKDHTTAGDSPIKEDLRWVRREWLIQRAGEYLLILLVILGACGLFSKGVLSDTRARSPDGTIQVDYERFGRVESNMDMRIRYNAPVADRFNVTIGGGALDNLQIQTLQPQPLEAVTIGSDLRLTFSARDTGPDHAIWLGLQPRNPGRIHVAINGGDHPPVRFTQWIYP</sequence>
<dbReference type="EMBL" id="CP028349">
    <property type="protein sequence ID" value="AVV39238.1"/>
    <property type="molecule type" value="Genomic_DNA"/>
</dbReference>
<protein>
    <submittedName>
        <fullName evidence="2">Uncharacterized protein</fullName>
    </submittedName>
</protein>
<name>A0AAN1NU45_9GAMM</name>
<evidence type="ECO:0000313" key="3">
    <source>
        <dbReference type="Proteomes" id="UP000241538"/>
    </source>
</evidence>
<accession>A0AAN1NU45</accession>
<proteinExistence type="predicted"/>
<evidence type="ECO:0000313" key="2">
    <source>
        <dbReference type="EMBL" id="AVV39238.1"/>
    </source>
</evidence>
<dbReference type="Proteomes" id="UP000241538">
    <property type="component" value="Chromosome"/>
</dbReference>
<organism evidence="2 3">
    <name type="scientific">Pantoea vagans</name>
    <dbReference type="NCBI Taxonomy" id="470934"/>
    <lineage>
        <taxon>Bacteria</taxon>
        <taxon>Pseudomonadati</taxon>
        <taxon>Pseudomonadota</taxon>
        <taxon>Gammaproteobacteria</taxon>
        <taxon>Enterobacterales</taxon>
        <taxon>Erwiniaceae</taxon>
        <taxon>Pantoea</taxon>
    </lineage>
</organism>
<feature type="transmembrane region" description="Helical" evidence="1">
    <location>
        <begin position="39"/>
        <end position="58"/>
    </location>
</feature>